<gene>
    <name evidence="2" type="ORF">Pmani_025406</name>
</gene>
<keyword evidence="3" id="KW-1185">Reference proteome</keyword>
<sequence length="78" mass="9190">MQQQQQQQQPQQQQQQQQQQQPPQQQQHKRQASCKTKSSSADYANVRPESTQTQILERMVGDRVCVTRQRRTDEGEPL</sequence>
<evidence type="ECO:0000256" key="1">
    <source>
        <dbReference type="SAM" id="MobiDB-lite"/>
    </source>
</evidence>
<organism evidence="2 3">
    <name type="scientific">Petrolisthes manimaculis</name>
    <dbReference type="NCBI Taxonomy" id="1843537"/>
    <lineage>
        <taxon>Eukaryota</taxon>
        <taxon>Metazoa</taxon>
        <taxon>Ecdysozoa</taxon>
        <taxon>Arthropoda</taxon>
        <taxon>Crustacea</taxon>
        <taxon>Multicrustacea</taxon>
        <taxon>Malacostraca</taxon>
        <taxon>Eumalacostraca</taxon>
        <taxon>Eucarida</taxon>
        <taxon>Decapoda</taxon>
        <taxon>Pleocyemata</taxon>
        <taxon>Anomura</taxon>
        <taxon>Galatheoidea</taxon>
        <taxon>Porcellanidae</taxon>
        <taxon>Petrolisthes</taxon>
    </lineage>
</organism>
<feature type="region of interest" description="Disordered" evidence="1">
    <location>
        <begin position="1"/>
        <end position="78"/>
    </location>
</feature>
<evidence type="ECO:0000313" key="3">
    <source>
        <dbReference type="Proteomes" id="UP001292094"/>
    </source>
</evidence>
<evidence type="ECO:0000313" key="2">
    <source>
        <dbReference type="EMBL" id="KAK4302509.1"/>
    </source>
</evidence>
<dbReference type="EMBL" id="JAWZYT010002717">
    <property type="protein sequence ID" value="KAK4302509.1"/>
    <property type="molecule type" value="Genomic_DNA"/>
</dbReference>
<comment type="caution">
    <text evidence="2">The sequence shown here is derived from an EMBL/GenBank/DDBJ whole genome shotgun (WGS) entry which is preliminary data.</text>
</comment>
<accession>A0AAE1U175</accession>
<proteinExistence type="predicted"/>
<name>A0AAE1U175_9EUCA</name>
<reference evidence="2" key="1">
    <citation type="submission" date="2023-11" db="EMBL/GenBank/DDBJ databases">
        <title>Genome assemblies of two species of porcelain crab, Petrolisthes cinctipes and Petrolisthes manimaculis (Anomura: Porcellanidae).</title>
        <authorList>
            <person name="Angst P."/>
        </authorList>
    </citation>
    <scope>NUCLEOTIDE SEQUENCE</scope>
    <source>
        <strain evidence="2">PB745_02</strain>
        <tissue evidence="2">Gill</tissue>
    </source>
</reference>
<protein>
    <submittedName>
        <fullName evidence="2">Uncharacterized protein</fullName>
    </submittedName>
</protein>
<feature type="compositionally biased region" description="Polar residues" evidence="1">
    <location>
        <begin position="33"/>
        <end position="55"/>
    </location>
</feature>
<feature type="compositionally biased region" description="Low complexity" evidence="1">
    <location>
        <begin position="1"/>
        <end position="26"/>
    </location>
</feature>
<dbReference type="Proteomes" id="UP001292094">
    <property type="component" value="Unassembled WGS sequence"/>
</dbReference>
<dbReference type="AlphaFoldDB" id="A0AAE1U175"/>